<evidence type="ECO:0000313" key="2">
    <source>
        <dbReference type="Proteomes" id="UP000256645"/>
    </source>
</evidence>
<dbReference type="Proteomes" id="UP000256645">
    <property type="component" value="Unassembled WGS sequence"/>
</dbReference>
<dbReference type="Pfam" id="PF12311">
    <property type="entry name" value="DUF3632"/>
    <property type="match status" value="1"/>
</dbReference>
<accession>A0A3D8R237</accession>
<gene>
    <name evidence="1" type="ORF">BP6252_09508</name>
</gene>
<organism evidence="1 2">
    <name type="scientific">Coleophoma cylindrospora</name>
    <dbReference type="NCBI Taxonomy" id="1849047"/>
    <lineage>
        <taxon>Eukaryota</taxon>
        <taxon>Fungi</taxon>
        <taxon>Dikarya</taxon>
        <taxon>Ascomycota</taxon>
        <taxon>Pezizomycotina</taxon>
        <taxon>Leotiomycetes</taxon>
        <taxon>Helotiales</taxon>
        <taxon>Dermateaceae</taxon>
        <taxon>Coleophoma</taxon>
    </lineage>
</organism>
<name>A0A3D8R237_9HELO</name>
<dbReference type="PANTHER" id="PTHR38797">
    <property type="entry name" value="NUCLEAR PORE COMPLEX PROTEIN NUP85-RELATED"/>
    <property type="match status" value="1"/>
</dbReference>
<dbReference type="InterPro" id="IPR053204">
    <property type="entry name" value="Oxopyrrolidines_Biosynth-assoc"/>
</dbReference>
<reference evidence="1 2" key="1">
    <citation type="journal article" date="2018" name="IMA Fungus">
        <title>IMA Genome-F 9: Draft genome sequence of Annulohypoxylon stygium, Aspergillus mulundensis, Berkeleyomyces basicola (syn. Thielaviopsis basicola), Ceratocystis smalleyi, two Cercospora beticola strains, Coleophoma cylindrospora, Fusarium fracticaudum, Phialophora cf. hyalina, and Morchella septimelata.</title>
        <authorList>
            <person name="Wingfield B.D."/>
            <person name="Bills G.F."/>
            <person name="Dong Y."/>
            <person name="Huang W."/>
            <person name="Nel W.J."/>
            <person name="Swalarsk-Parry B.S."/>
            <person name="Vaghefi N."/>
            <person name="Wilken P.M."/>
            <person name="An Z."/>
            <person name="de Beer Z.W."/>
            <person name="De Vos L."/>
            <person name="Chen L."/>
            <person name="Duong T.A."/>
            <person name="Gao Y."/>
            <person name="Hammerbacher A."/>
            <person name="Kikkert J.R."/>
            <person name="Li Y."/>
            <person name="Li H."/>
            <person name="Li K."/>
            <person name="Li Q."/>
            <person name="Liu X."/>
            <person name="Ma X."/>
            <person name="Naidoo K."/>
            <person name="Pethybridge S.J."/>
            <person name="Sun J."/>
            <person name="Steenkamp E.T."/>
            <person name="van der Nest M.A."/>
            <person name="van Wyk S."/>
            <person name="Wingfield M.J."/>
            <person name="Xiong C."/>
            <person name="Yue Q."/>
            <person name="Zhang X."/>
        </authorList>
    </citation>
    <scope>NUCLEOTIDE SEQUENCE [LARGE SCALE GENOMIC DNA]</scope>
    <source>
        <strain evidence="1 2">BP6252</strain>
    </source>
</reference>
<dbReference type="OrthoDB" id="3350591at2759"/>
<dbReference type="InterPro" id="IPR022085">
    <property type="entry name" value="OpdG"/>
</dbReference>
<keyword evidence="2" id="KW-1185">Reference proteome</keyword>
<protein>
    <submittedName>
        <fullName evidence="1">Uncharacterized protein</fullName>
    </submittedName>
</protein>
<evidence type="ECO:0000313" key="1">
    <source>
        <dbReference type="EMBL" id="RDW68112.1"/>
    </source>
</evidence>
<dbReference type="EMBL" id="PDLM01000010">
    <property type="protein sequence ID" value="RDW68112.1"/>
    <property type="molecule type" value="Genomic_DNA"/>
</dbReference>
<dbReference type="AlphaFoldDB" id="A0A3D8R237"/>
<comment type="caution">
    <text evidence="1">The sequence shown here is derived from an EMBL/GenBank/DDBJ whole genome shotgun (WGS) entry which is preliminary data.</text>
</comment>
<sequence>MTTTIQNPVLANLLRARQEPLPAKIAEFTRPVEEVIKNQDAAEQALESALWAAWGDVVLVASETRHEEQGHLVDFVKQVSMREGPQQINGASAQLWGQPVEWKRLSMLGPTLRAFWNMNPDTQEDALKWKNLNAFVARLTALSSTPGDAFDFSLYGIWALRSALESRFSPNQSLFVQTAGLWMLYASDVLEERSRQGQMFEGKSAKQGDAKELDSKEWRGLCWDRWEFWVKRFKDLEEWSEGSVRELVKKAASKMEAERQN</sequence>
<proteinExistence type="predicted"/>
<dbReference type="PANTHER" id="PTHR38797:SF4">
    <property type="entry name" value="NUCLEAR PORE COMPLEX PROTEIN NUP85"/>
    <property type="match status" value="1"/>
</dbReference>